<dbReference type="GO" id="GO:0003824">
    <property type="term" value="F:catalytic activity"/>
    <property type="evidence" value="ECO:0007669"/>
    <property type="project" value="InterPro"/>
</dbReference>
<dbReference type="AlphaFoldDB" id="W7IU52"/>
<dbReference type="SMART" id="SM00823">
    <property type="entry name" value="PKS_PP"/>
    <property type="match status" value="1"/>
</dbReference>
<dbReference type="PROSITE" id="PS00012">
    <property type="entry name" value="PHOSPHOPANTETHEINE"/>
    <property type="match status" value="1"/>
</dbReference>
<name>W7IU52_9PSEU</name>
<dbReference type="Gene3D" id="1.10.1200.10">
    <property type="entry name" value="ACP-like"/>
    <property type="match status" value="1"/>
</dbReference>
<dbReference type="InterPro" id="IPR001242">
    <property type="entry name" value="Condensation_dom"/>
</dbReference>
<dbReference type="eggNOG" id="COG1020">
    <property type="taxonomic scope" value="Bacteria"/>
</dbReference>
<dbReference type="NCBIfam" id="TIGR01720">
    <property type="entry name" value="NRPS-para261"/>
    <property type="match status" value="1"/>
</dbReference>
<organism evidence="5 6">
    <name type="scientific">Actinokineospora spheciospongiae</name>
    <dbReference type="NCBI Taxonomy" id="909613"/>
    <lineage>
        <taxon>Bacteria</taxon>
        <taxon>Bacillati</taxon>
        <taxon>Actinomycetota</taxon>
        <taxon>Actinomycetes</taxon>
        <taxon>Pseudonocardiales</taxon>
        <taxon>Pseudonocardiaceae</taxon>
        <taxon>Actinokineospora</taxon>
    </lineage>
</organism>
<keyword evidence="6" id="KW-1185">Reference proteome</keyword>
<protein>
    <recommendedName>
        <fullName evidence="4">Carrier domain-containing protein</fullName>
    </recommendedName>
</protein>
<dbReference type="InterPro" id="IPR006162">
    <property type="entry name" value="Ppantetheine_attach_site"/>
</dbReference>
<dbReference type="InterPro" id="IPR020806">
    <property type="entry name" value="PKS_PP-bd"/>
</dbReference>
<dbReference type="GO" id="GO:0044550">
    <property type="term" value="P:secondary metabolite biosynthetic process"/>
    <property type="evidence" value="ECO:0007669"/>
    <property type="project" value="UniProtKB-ARBA"/>
</dbReference>
<dbReference type="Gene3D" id="3.30.559.10">
    <property type="entry name" value="Chloramphenicol acetyltransferase-like domain"/>
    <property type="match status" value="1"/>
</dbReference>
<evidence type="ECO:0000313" key="5">
    <source>
        <dbReference type="EMBL" id="EWC63893.1"/>
    </source>
</evidence>
<dbReference type="Proteomes" id="UP000019277">
    <property type="component" value="Unassembled WGS sequence"/>
</dbReference>
<dbReference type="InterPro" id="IPR009081">
    <property type="entry name" value="PP-bd_ACP"/>
</dbReference>
<keyword evidence="3" id="KW-0597">Phosphoprotein</keyword>
<sequence>MPGRGVGHGALRYLGDRATGTGQAQVSFNYLGQFDTAGVVDGLYSAPAGPLGLDEDQGATRAHQLEVVGRADRSGLEFTWFHSAELHEEETVRALAEGMVARLRSLVAHCAEPGAGGCTPSDFPLARLDQAAVDRIVGTGRAVEDVYPLTPMQSGMLFHSLAQEGEGLYLEQVTCTLAGVGDPALLAEAWQRVVDRTPVLRTAVAWENLPEPVQVVHRSGRVPVAHEDWAAQPEPWREQRLGELLAQDRGDELDFTAPPLMRLRIARLSADEVRVVWTFHHLLLDGWSVFRVLTDVFAEHARLTGHPGAGDPVPRRPFRDYVAWLGRQDRDAAREHWSGLLSGLTEPTPLPVDRVATTSHGQRSTERITVRLSERTSERVAELGRANRLTGNAVVQGAWALLLADCAGQQQVCFGSTVSGRPDELPGVDEIIGICINTMPVLAEADPRARLVPWLQRLQLAQVESRRFGYVPLNQLRGLSGVTGRANLFDSLVVFENYPIDDQAAAEHGLRLGDVRAVETTNYPMSVIVYPGSRLTFAFTYDPAVFDAATVEEMGRRLGVLLDAAVTDPYQSLRTLLDSLGEPMRPATGNGVAVLADEPQVSVAQHQAPRTITETLIAEIWAEVLAVAEVGVDDEFFALGGDSILSLHVTTKVRETFDVDISLREVIGCHTVAALARAVEESILSELESAAAGDERN</sequence>
<accession>W7IU52</accession>
<dbReference type="GO" id="GO:0031177">
    <property type="term" value="F:phosphopantetheine binding"/>
    <property type="evidence" value="ECO:0007669"/>
    <property type="project" value="InterPro"/>
</dbReference>
<dbReference type="CDD" id="cd19543">
    <property type="entry name" value="DCL_NRPS"/>
    <property type="match status" value="1"/>
</dbReference>
<keyword evidence="2" id="KW-0596">Phosphopantetheine</keyword>
<reference evidence="5 6" key="1">
    <citation type="journal article" date="2014" name="Genome Announc.">
        <title>Draft Genome Sequence of the Antitrypanosomally Active Sponge-Associated Bacterium Actinokineospora sp. Strain EG49.</title>
        <authorList>
            <person name="Harjes J."/>
            <person name="Ryu T."/>
            <person name="Abdelmohsen U.R."/>
            <person name="Moitinho-Silva L."/>
            <person name="Horn H."/>
            <person name="Ravasi T."/>
            <person name="Hentschel U."/>
        </authorList>
    </citation>
    <scope>NUCLEOTIDE SEQUENCE [LARGE SCALE GENOMIC DNA]</scope>
    <source>
        <strain evidence="5 6">EG49</strain>
    </source>
</reference>
<dbReference type="PATRIC" id="fig|909613.9.peg.827"/>
<evidence type="ECO:0000256" key="2">
    <source>
        <dbReference type="ARBA" id="ARBA00022450"/>
    </source>
</evidence>
<dbReference type="FunFam" id="1.10.1200.10:FF:000016">
    <property type="entry name" value="Non-ribosomal peptide synthase"/>
    <property type="match status" value="1"/>
</dbReference>
<dbReference type="GO" id="GO:0008610">
    <property type="term" value="P:lipid biosynthetic process"/>
    <property type="evidence" value="ECO:0007669"/>
    <property type="project" value="UniProtKB-ARBA"/>
</dbReference>
<dbReference type="SUPFAM" id="SSF52777">
    <property type="entry name" value="CoA-dependent acyltransferases"/>
    <property type="match status" value="3"/>
</dbReference>
<dbReference type="STRING" id="909613.UO65_0808"/>
<gene>
    <name evidence="5" type="ORF">UO65_0808</name>
</gene>
<dbReference type="EMBL" id="AYXG01000029">
    <property type="protein sequence ID" value="EWC63893.1"/>
    <property type="molecule type" value="Genomic_DNA"/>
</dbReference>
<dbReference type="InterPro" id="IPR036736">
    <property type="entry name" value="ACP-like_sf"/>
</dbReference>
<dbReference type="GO" id="GO:0072330">
    <property type="term" value="P:monocarboxylic acid biosynthetic process"/>
    <property type="evidence" value="ECO:0007669"/>
    <property type="project" value="UniProtKB-ARBA"/>
</dbReference>
<evidence type="ECO:0000259" key="4">
    <source>
        <dbReference type="PROSITE" id="PS50075"/>
    </source>
</evidence>
<dbReference type="PROSITE" id="PS50075">
    <property type="entry name" value="CARRIER"/>
    <property type="match status" value="1"/>
</dbReference>
<dbReference type="InterPro" id="IPR023213">
    <property type="entry name" value="CAT-like_dom_sf"/>
</dbReference>
<dbReference type="Pfam" id="PF00668">
    <property type="entry name" value="Condensation"/>
    <property type="match status" value="1"/>
</dbReference>
<dbReference type="Pfam" id="PF00550">
    <property type="entry name" value="PP-binding"/>
    <property type="match status" value="1"/>
</dbReference>
<evidence type="ECO:0000256" key="1">
    <source>
        <dbReference type="ARBA" id="ARBA00001957"/>
    </source>
</evidence>
<proteinExistence type="predicted"/>
<evidence type="ECO:0000313" key="6">
    <source>
        <dbReference type="Proteomes" id="UP000019277"/>
    </source>
</evidence>
<evidence type="ECO:0000256" key="3">
    <source>
        <dbReference type="ARBA" id="ARBA00022553"/>
    </source>
</evidence>
<dbReference type="SUPFAM" id="SSF47336">
    <property type="entry name" value="ACP-like"/>
    <property type="match status" value="1"/>
</dbReference>
<feature type="domain" description="Carrier" evidence="4">
    <location>
        <begin position="608"/>
        <end position="683"/>
    </location>
</feature>
<comment type="caution">
    <text evidence="5">The sequence shown here is derived from an EMBL/GenBank/DDBJ whole genome shotgun (WGS) entry which is preliminary data.</text>
</comment>
<comment type="cofactor">
    <cofactor evidence="1">
        <name>pantetheine 4'-phosphate</name>
        <dbReference type="ChEBI" id="CHEBI:47942"/>
    </cofactor>
</comment>
<dbReference type="PANTHER" id="PTHR45398">
    <property type="match status" value="1"/>
</dbReference>
<dbReference type="PANTHER" id="PTHR45398:SF1">
    <property type="entry name" value="ENZYME, PUTATIVE (JCVI)-RELATED"/>
    <property type="match status" value="1"/>
</dbReference>
<dbReference type="Gene3D" id="3.30.559.30">
    <property type="entry name" value="Nonribosomal peptide synthetase, condensation domain"/>
    <property type="match status" value="2"/>
</dbReference>
<dbReference type="InterPro" id="IPR010060">
    <property type="entry name" value="NRPS_synth"/>
</dbReference>